<gene>
    <name evidence="1" type="ORF">RclHR1_03840009</name>
</gene>
<comment type="caution">
    <text evidence="1">The sequence shown here is derived from an EMBL/GenBank/DDBJ whole genome shotgun (WGS) entry which is preliminary data.</text>
</comment>
<proteinExistence type="predicted"/>
<dbReference type="Proteomes" id="UP000247702">
    <property type="component" value="Unassembled WGS sequence"/>
</dbReference>
<reference evidence="1 2" key="1">
    <citation type="submission" date="2017-11" db="EMBL/GenBank/DDBJ databases">
        <title>The genome of Rhizophagus clarus HR1 reveals common genetic basis of auxotrophy among arbuscular mycorrhizal fungi.</title>
        <authorList>
            <person name="Kobayashi Y."/>
        </authorList>
    </citation>
    <scope>NUCLEOTIDE SEQUENCE [LARGE SCALE GENOMIC DNA]</scope>
    <source>
        <strain evidence="1 2">HR1</strain>
    </source>
</reference>
<keyword evidence="2" id="KW-1185">Reference proteome</keyword>
<sequence length="171" mass="19960">MIMPFLLNQFLKESSLKHNEAVTIQQRINASRISLVPKNIIACWVHVAKTMRIVFNRKFTSDSYKELQQYGSIDPRFNRSCTGFTNSNFGQLFLNWYITENKYLIEEQAQDNDDTKVVSPVNFISNISLKKRMSKQKRDSLLLTLHNFKTELFLSYVDMKFEAALMNISTS</sequence>
<protein>
    <submittedName>
        <fullName evidence="1">Uncharacterized protein</fullName>
    </submittedName>
</protein>
<organism evidence="1 2">
    <name type="scientific">Rhizophagus clarus</name>
    <dbReference type="NCBI Taxonomy" id="94130"/>
    <lineage>
        <taxon>Eukaryota</taxon>
        <taxon>Fungi</taxon>
        <taxon>Fungi incertae sedis</taxon>
        <taxon>Mucoromycota</taxon>
        <taxon>Glomeromycotina</taxon>
        <taxon>Glomeromycetes</taxon>
        <taxon>Glomerales</taxon>
        <taxon>Glomeraceae</taxon>
        <taxon>Rhizophagus</taxon>
    </lineage>
</organism>
<accession>A0A2Z6S7Q1</accession>
<name>A0A2Z6S7Q1_9GLOM</name>
<dbReference type="AlphaFoldDB" id="A0A2Z6S7Q1"/>
<evidence type="ECO:0000313" key="1">
    <source>
        <dbReference type="EMBL" id="GBC00387.1"/>
    </source>
</evidence>
<evidence type="ECO:0000313" key="2">
    <source>
        <dbReference type="Proteomes" id="UP000247702"/>
    </source>
</evidence>
<dbReference type="EMBL" id="BEXD01003157">
    <property type="protein sequence ID" value="GBC00387.1"/>
    <property type="molecule type" value="Genomic_DNA"/>
</dbReference>
<dbReference type="STRING" id="94130.A0A2Z6S7Q1"/>